<feature type="repeat" description="TPR" evidence="1">
    <location>
        <begin position="83"/>
        <end position="116"/>
    </location>
</feature>
<accession>A0A316D4X8</accession>
<dbReference type="Gene3D" id="1.25.40.10">
    <property type="entry name" value="Tetratricopeptide repeat domain"/>
    <property type="match status" value="2"/>
</dbReference>
<keyword evidence="3" id="KW-1185">Reference proteome</keyword>
<dbReference type="PROSITE" id="PS50005">
    <property type="entry name" value="TPR"/>
    <property type="match status" value="1"/>
</dbReference>
<name>A0A316D4X8_9BACL</name>
<dbReference type="EMBL" id="QGGL01000018">
    <property type="protein sequence ID" value="PWK07024.1"/>
    <property type="molecule type" value="Genomic_DNA"/>
</dbReference>
<protein>
    <submittedName>
        <fullName evidence="2">Tetratricopeptide repeat protein</fullName>
    </submittedName>
</protein>
<keyword evidence="1" id="KW-0802">TPR repeat</keyword>
<dbReference type="SMART" id="SM00028">
    <property type="entry name" value="TPR"/>
    <property type="match status" value="4"/>
</dbReference>
<dbReference type="InterPro" id="IPR011990">
    <property type="entry name" value="TPR-like_helical_dom_sf"/>
</dbReference>
<reference evidence="2 3" key="1">
    <citation type="submission" date="2018-05" db="EMBL/GenBank/DDBJ databases">
        <title>Genomic Encyclopedia of Type Strains, Phase IV (KMG-IV): sequencing the most valuable type-strain genomes for metagenomic binning, comparative biology and taxonomic classification.</title>
        <authorList>
            <person name="Goeker M."/>
        </authorList>
    </citation>
    <scope>NUCLEOTIDE SEQUENCE [LARGE SCALE GENOMIC DNA]</scope>
    <source>
        <strain evidence="2 3">DSM 18773</strain>
    </source>
</reference>
<dbReference type="Proteomes" id="UP000245634">
    <property type="component" value="Unassembled WGS sequence"/>
</dbReference>
<comment type="caution">
    <text evidence="2">The sequence shown here is derived from an EMBL/GenBank/DDBJ whole genome shotgun (WGS) entry which is preliminary data.</text>
</comment>
<evidence type="ECO:0000313" key="2">
    <source>
        <dbReference type="EMBL" id="PWK07024.1"/>
    </source>
</evidence>
<evidence type="ECO:0000313" key="3">
    <source>
        <dbReference type="Proteomes" id="UP000245634"/>
    </source>
</evidence>
<sequence length="358" mass="41766">MEAGFQIEMTRVYVEMADYNHALELIDELDRREDLLDHQRIELLVQRTECLIQTKKYEVANGLLVHMLNKQLAQQTIDDQTFCDLFNKLGTAHFFLRDFEKAFSAYEQAYRISQKLHEYGLISAKVSYNLGITCNQLGYKDDATRYLEKAYLFFDSISDMNRVAQTLFELAIASGNPSQLVQARSLFESLNMVHQANRVKQHYAFHIQSRQDYKKAVDELYMVATEFEQIGDVGMSVYTYSRATMVCLEYDDLEQASECLNEATLREQKMANKENYPLAYYFRARSKYFLCNEQYENCILDSRKSAEIYGIMGMDYESADSLQLAAEAFRRKGDYQEAFEVSQKSYDRIKKLSRGNQV</sequence>
<proteinExistence type="predicted"/>
<dbReference type="Pfam" id="PF13424">
    <property type="entry name" value="TPR_12"/>
    <property type="match status" value="1"/>
</dbReference>
<dbReference type="AlphaFoldDB" id="A0A316D4X8"/>
<organism evidence="2 3">
    <name type="scientific">Tumebacillus permanentifrigoris</name>
    <dbReference type="NCBI Taxonomy" id="378543"/>
    <lineage>
        <taxon>Bacteria</taxon>
        <taxon>Bacillati</taxon>
        <taxon>Bacillota</taxon>
        <taxon>Bacilli</taxon>
        <taxon>Bacillales</taxon>
        <taxon>Alicyclobacillaceae</taxon>
        <taxon>Tumebacillus</taxon>
    </lineage>
</organism>
<gene>
    <name evidence="2" type="ORF">C7459_11897</name>
</gene>
<dbReference type="SUPFAM" id="SSF48452">
    <property type="entry name" value="TPR-like"/>
    <property type="match status" value="3"/>
</dbReference>
<evidence type="ECO:0000256" key="1">
    <source>
        <dbReference type="PROSITE-ProRule" id="PRU00339"/>
    </source>
</evidence>
<dbReference type="InterPro" id="IPR019734">
    <property type="entry name" value="TPR_rpt"/>
</dbReference>